<organism evidence="1 2">
    <name type="scientific">Saccharophagus degradans</name>
    <dbReference type="NCBI Taxonomy" id="86304"/>
    <lineage>
        <taxon>Bacteria</taxon>
        <taxon>Pseudomonadati</taxon>
        <taxon>Pseudomonadota</taxon>
        <taxon>Gammaproteobacteria</taxon>
        <taxon>Cellvibrionales</taxon>
        <taxon>Cellvibrionaceae</taxon>
        <taxon>Saccharophagus</taxon>
    </lineage>
</organism>
<dbReference type="InterPro" id="IPR006311">
    <property type="entry name" value="TAT_signal"/>
</dbReference>
<accession>A0AAW7X378</accession>
<dbReference type="PROSITE" id="PS51318">
    <property type="entry name" value="TAT"/>
    <property type="match status" value="1"/>
</dbReference>
<proteinExistence type="predicted"/>
<comment type="caution">
    <text evidence="1">The sequence shown here is derived from an EMBL/GenBank/DDBJ whole genome shotgun (WGS) entry which is preliminary data.</text>
</comment>
<sequence length="455" mass="48944">MKLFNTSNQKPQHNSGRRSFLKKLMATGSGAAALNMLPQLAQANTGSKLKVVFAVIPDGFGVDSYAGYNDGIWFPKTNAVESTNFELNELSQHLGSYANQALFLRGLVLGSGTGGHNAWKTILRDSNSSQTSIDNILGAALPGTDHSLKRVYAGPHAMVGASWNISYQDNTMLLPEDDPYQLFDRVYGNYTGTGAQTTSTDNSVLFDPVKEDIAQLRSALGQQQKEKLDTHLGAIEQVVTDIRNSQPIGEACSPTNGEPIAGLSIHSADYREPVTQAHANVVASSLSCGVSRVATLQIGRSADQVVIKSVSSTRNPHDCAHRYGSVNEWLDSRVWYIKQVKYLLDRLAAFPDPDVAGDSLLDHTLVVLTSEMADGAPEHMQDIPITLLGGASGLLNNGTGKGRFLNLSNQGDRSHWRLGQCTDVQRVWSTIAQAAGTSVPYSGDISPLSGLFTNV</sequence>
<gene>
    <name evidence="1" type="ORF">Q4521_04695</name>
</gene>
<protein>
    <submittedName>
        <fullName evidence="1">DUF1552 domain-containing protein</fullName>
    </submittedName>
</protein>
<dbReference type="Proteomes" id="UP001169760">
    <property type="component" value="Unassembled WGS sequence"/>
</dbReference>
<dbReference type="AlphaFoldDB" id="A0AAW7X378"/>
<dbReference type="InterPro" id="IPR011447">
    <property type="entry name" value="DUF1552"/>
</dbReference>
<dbReference type="EMBL" id="JAUOPB010000003">
    <property type="protein sequence ID" value="MDO6421760.1"/>
    <property type="molecule type" value="Genomic_DNA"/>
</dbReference>
<reference evidence="1" key="1">
    <citation type="submission" date="2023-07" db="EMBL/GenBank/DDBJ databases">
        <title>Genome content predicts the carbon catabolic preferences of heterotrophic bacteria.</title>
        <authorList>
            <person name="Gralka M."/>
        </authorList>
    </citation>
    <scope>NUCLEOTIDE SEQUENCE</scope>
    <source>
        <strain evidence="1">I3M17_2</strain>
    </source>
</reference>
<evidence type="ECO:0000313" key="2">
    <source>
        <dbReference type="Proteomes" id="UP001169760"/>
    </source>
</evidence>
<dbReference type="RefSeq" id="WP_303491395.1">
    <property type="nucleotide sequence ID" value="NZ_JAUOPB010000003.1"/>
</dbReference>
<name>A0AAW7X378_9GAMM</name>
<dbReference type="Pfam" id="PF07586">
    <property type="entry name" value="HXXSHH"/>
    <property type="match status" value="1"/>
</dbReference>
<evidence type="ECO:0000313" key="1">
    <source>
        <dbReference type="EMBL" id="MDO6421760.1"/>
    </source>
</evidence>